<protein>
    <submittedName>
        <fullName evidence="1">Uncharacterized protein</fullName>
    </submittedName>
</protein>
<evidence type="ECO:0000313" key="1">
    <source>
        <dbReference type="EMBL" id="RHZ67243.1"/>
    </source>
</evidence>
<dbReference type="AlphaFoldDB" id="A0A397I1R0"/>
<keyword evidence="2" id="KW-1185">Reference proteome</keyword>
<accession>A0A397I1R0</accession>
<comment type="caution">
    <text evidence="1">The sequence shown here is derived from an EMBL/GenBank/DDBJ whole genome shotgun (WGS) entry which is preliminary data.</text>
</comment>
<gene>
    <name evidence="1" type="ORF">Glove_302g15</name>
</gene>
<dbReference type="EMBL" id="PQFF01000276">
    <property type="protein sequence ID" value="RHZ67243.1"/>
    <property type="molecule type" value="Genomic_DNA"/>
</dbReference>
<proteinExistence type="predicted"/>
<sequence>MVAKIKSAIFSTFGEDSLPNINNNTTQKDIMDWKKKKEVRKVFEKLHKKINNENTNMMLLKLRSIRDNMVAKIKSAIFSTFGEDSLPNINNNTTQKDIMDWKKKKEVRKKVFSNPDKVGKPLLAFAVGVIEIILDLDNRGIKVKDEIMKSKIRKNIKYLYSLELFSKSEKNNNNNINEDNEDVSVIYIDFNEENDINLFQMDDKSKME</sequence>
<evidence type="ECO:0000313" key="2">
    <source>
        <dbReference type="Proteomes" id="UP000266861"/>
    </source>
</evidence>
<dbReference type="Proteomes" id="UP000266861">
    <property type="component" value="Unassembled WGS sequence"/>
</dbReference>
<organism evidence="1 2">
    <name type="scientific">Diversispora epigaea</name>
    <dbReference type="NCBI Taxonomy" id="1348612"/>
    <lineage>
        <taxon>Eukaryota</taxon>
        <taxon>Fungi</taxon>
        <taxon>Fungi incertae sedis</taxon>
        <taxon>Mucoromycota</taxon>
        <taxon>Glomeromycotina</taxon>
        <taxon>Glomeromycetes</taxon>
        <taxon>Diversisporales</taxon>
        <taxon>Diversisporaceae</taxon>
        <taxon>Diversispora</taxon>
    </lineage>
</organism>
<reference evidence="1 2" key="1">
    <citation type="submission" date="2018-08" db="EMBL/GenBank/DDBJ databases">
        <title>Genome and evolution of the arbuscular mycorrhizal fungus Diversispora epigaea (formerly Glomus versiforme) and its bacterial endosymbionts.</title>
        <authorList>
            <person name="Sun X."/>
            <person name="Fei Z."/>
            <person name="Harrison M."/>
        </authorList>
    </citation>
    <scope>NUCLEOTIDE SEQUENCE [LARGE SCALE GENOMIC DNA]</scope>
    <source>
        <strain evidence="1 2">IT104</strain>
    </source>
</reference>
<name>A0A397I1R0_9GLOM</name>